<evidence type="ECO:0000313" key="2">
    <source>
        <dbReference type="Proteomes" id="UP000077278"/>
    </source>
</evidence>
<protein>
    <recommendedName>
        <fullName evidence="3">Glycosyltransferase family 1 protein</fullName>
    </recommendedName>
</protein>
<dbReference type="Gene3D" id="3.40.50.2000">
    <property type="entry name" value="Glycogen Phosphorylase B"/>
    <property type="match status" value="1"/>
</dbReference>
<accession>A0ABD7KBR2</accession>
<dbReference type="RefSeq" id="WP_063922183.1">
    <property type="nucleotide sequence ID" value="NZ_FKDD01000001.1"/>
</dbReference>
<dbReference type="AlphaFoldDB" id="A0ABD7KBR2"/>
<evidence type="ECO:0008006" key="3">
    <source>
        <dbReference type="Google" id="ProtNLM"/>
    </source>
</evidence>
<dbReference type="Proteomes" id="UP000077278">
    <property type="component" value="Unassembled WGS sequence"/>
</dbReference>
<evidence type="ECO:0000313" key="1">
    <source>
        <dbReference type="EMBL" id="SAB33490.1"/>
    </source>
</evidence>
<sequence length="363" mass="42130">MRVLLLGDYSSVHYNLWRILNDKGIDCTLLSDGDGYKNIPTNLKWFPAPAESKAKIYANVHGREFWEENYEFIKGIKGFDVVQIINPVICEQLNSNLNKLLFDILTENNKKVFMYAVGDDTAWVSYHIKNKTKSMFNNKKIFLSKEIYHCGRYLFYPGYRNLSEYVASKVNAIIPGSVDYLQPYEKKTNCTKVVPFPIDVKKFELCESDNKRVKIFHGIQNGKNYRKGDYVFNKAKSLISNAEFIDIRSVPFSQYIELMKNSDIIFDQTFSYDQGMNAIMGMAYGKVVFSGFEDEFLKYYNLNNDEIGINATSDFLHIADKTNELITSSKLRKKISESAREFIIKNHSDNIVCDEFIKIWESY</sequence>
<gene>
    <name evidence="1" type="ORF">SAMEA2273136_00225</name>
</gene>
<name>A0ABD7KBR2_9ENTR</name>
<reference evidence="1 2" key="1">
    <citation type="submission" date="2016-03" db="EMBL/GenBank/DDBJ databases">
        <authorList>
            <consortium name="Pathogen Informatics"/>
        </authorList>
    </citation>
    <scope>NUCLEOTIDE SEQUENCE [LARGE SCALE GENOMIC DNA]</scope>
    <source>
        <strain evidence="2">e264</strain>
    </source>
</reference>
<dbReference type="EMBL" id="FKDD01000001">
    <property type="protein sequence ID" value="SAB33490.1"/>
    <property type="molecule type" value="Genomic_DNA"/>
</dbReference>
<organism evidence="1 2">
    <name type="scientific">Enterobacter roggenkampii</name>
    <dbReference type="NCBI Taxonomy" id="1812935"/>
    <lineage>
        <taxon>Bacteria</taxon>
        <taxon>Pseudomonadati</taxon>
        <taxon>Pseudomonadota</taxon>
        <taxon>Gammaproteobacteria</taxon>
        <taxon>Enterobacterales</taxon>
        <taxon>Enterobacteriaceae</taxon>
        <taxon>Enterobacter</taxon>
        <taxon>Enterobacter cloacae complex</taxon>
    </lineage>
</organism>
<dbReference type="SUPFAM" id="SSF53756">
    <property type="entry name" value="UDP-Glycosyltransferase/glycogen phosphorylase"/>
    <property type="match status" value="1"/>
</dbReference>
<proteinExistence type="predicted"/>
<comment type="caution">
    <text evidence="1">The sequence shown here is derived from an EMBL/GenBank/DDBJ whole genome shotgun (WGS) entry which is preliminary data.</text>
</comment>